<dbReference type="InterPro" id="IPR000425">
    <property type="entry name" value="MIP"/>
</dbReference>
<reference evidence="11" key="1">
    <citation type="journal article" date="2013" name="Nature">
        <title>Draft genome of the wheat A-genome progenitor Triticum urartu.</title>
        <authorList>
            <person name="Ling H.Q."/>
            <person name="Zhao S."/>
            <person name="Liu D."/>
            <person name="Wang J."/>
            <person name="Sun H."/>
            <person name="Zhang C."/>
            <person name="Fan H."/>
            <person name="Li D."/>
            <person name="Dong L."/>
            <person name="Tao Y."/>
            <person name="Gao C."/>
            <person name="Wu H."/>
            <person name="Li Y."/>
            <person name="Cui Y."/>
            <person name="Guo X."/>
            <person name="Zheng S."/>
            <person name="Wang B."/>
            <person name="Yu K."/>
            <person name="Liang Q."/>
            <person name="Yang W."/>
            <person name="Lou X."/>
            <person name="Chen J."/>
            <person name="Feng M."/>
            <person name="Jian J."/>
            <person name="Zhang X."/>
            <person name="Luo G."/>
            <person name="Jiang Y."/>
            <person name="Liu J."/>
            <person name="Wang Z."/>
            <person name="Sha Y."/>
            <person name="Zhang B."/>
            <person name="Wu H."/>
            <person name="Tang D."/>
            <person name="Shen Q."/>
            <person name="Xue P."/>
            <person name="Zou S."/>
            <person name="Wang X."/>
            <person name="Liu X."/>
            <person name="Wang F."/>
            <person name="Yang Y."/>
            <person name="An X."/>
            <person name="Dong Z."/>
            <person name="Zhang K."/>
            <person name="Zhang X."/>
            <person name="Luo M.C."/>
            <person name="Dvorak J."/>
            <person name="Tong Y."/>
            <person name="Wang J."/>
            <person name="Yang H."/>
            <person name="Li Z."/>
            <person name="Wang D."/>
            <person name="Zhang A."/>
            <person name="Wang J."/>
        </authorList>
    </citation>
    <scope>NUCLEOTIDE SEQUENCE</scope>
    <source>
        <strain evidence="11">cv. G1812</strain>
    </source>
</reference>
<keyword evidence="2 7" id="KW-0813">Transport</keyword>
<dbReference type="EnsemblPlants" id="TuG1812G0200004683.01.T02">
    <property type="protein sequence ID" value="TuG1812G0200004683.01.T02"/>
    <property type="gene ID" value="TuG1812G0200004683.01"/>
</dbReference>
<dbReference type="InterPro" id="IPR034294">
    <property type="entry name" value="Aquaporin_transptr"/>
</dbReference>
<keyword evidence="3 7" id="KW-0812">Transmembrane</keyword>
<dbReference type="InterPro" id="IPR023271">
    <property type="entry name" value="Aquaporin-like"/>
</dbReference>
<dbReference type="Gene3D" id="1.20.1080.10">
    <property type="entry name" value="Glycerol uptake facilitator protein"/>
    <property type="match status" value="1"/>
</dbReference>
<dbReference type="SUPFAM" id="SSF81338">
    <property type="entry name" value="Aquaporin-like"/>
    <property type="match status" value="1"/>
</dbReference>
<evidence type="ECO:0000256" key="2">
    <source>
        <dbReference type="ARBA" id="ARBA00022448"/>
    </source>
</evidence>
<evidence type="ECO:0000313" key="10">
    <source>
        <dbReference type="EnsemblPlants" id="TuG1812G0200004683.01.T02"/>
    </source>
</evidence>
<evidence type="ECO:0000256" key="3">
    <source>
        <dbReference type="ARBA" id="ARBA00022692"/>
    </source>
</evidence>
<comment type="subcellular location">
    <subcellularLocation>
        <location evidence="1">Membrane</location>
        <topology evidence="1">Multi-pass membrane protein</topology>
    </subcellularLocation>
</comment>
<feature type="compositionally biased region" description="Low complexity" evidence="8">
    <location>
        <begin position="266"/>
        <end position="309"/>
    </location>
</feature>
<dbReference type="PRINTS" id="PR00783">
    <property type="entry name" value="MINTRINSICP"/>
</dbReference>
<accession>A0A8R7TLJ3</accession>
<evidence type="ECO:0000256" key="9">
    <source>
        <dbReference type="SAM" id="Phobius"/>
    </source>
</evidence>
<dbReference type="GO" id="GO:0016020">
    <property type="term" value="C:membrane"/>
    <property type="evidence" value="ECO:0007669"/>
    <property type="project" value="UniProtKB-SubCell"/>
</dbReference>
<feature type="region of interest" description="Disordered" evidence="8">
    <location>
        <begin position="264"/>
        <end position="323"/>
    </location>
</feature>
<protein>
    <recommendedName>
        <fullName evidence="12">Aquaporin PIP1-2</fullName>
    </recommendedName>
</protein>
<sequence length="344" mass="36860">MEGKEEDVRLGANKYSERQPIGTAAQGSEDKDYKEPPPAPLFEPGELKSWSFYRAGIAEFMATFLFLYVTILTVMGYSGATSKCASVGIQGIAWSFGGMIFALVYCTAGISGGHINPAVTFGLFLARKLSLTRAVFYIIMQCLGAICGAGVVKGFQQGLYMGNGGGANVVAPGYTKGSGLGAEIIGTFVLVYTVFSATDAKRNARDSHVPVSAYHHRRSVLPPVEFPYRAYLKLNGVCNVDRSSPRCPSGSPCSWCTWPPSPSPAPASTRRGASARPSSTTGSTPGQTTGSSGSAPSSAPRWPPSTTRWSSERSRSRPSPKQLFFLLQRRCQPNPKSKLRVLNF</sequence>
<reference evidence="10" key="3">
    <citation type="submission" date="2022-06" db="UniProtKB">
        <authorList>
            <consortium name="EnsemblPlants"/>
        </authorList>
    </citation>
    <scope>IDENTIFICATION</scope>
</reference>
<feature type="transmembrane region" description="Helical" evidence="9">
    <location>
        <begin position="92"/>
        <end position="114"/>
    </location>
</feature>
<evidence type="ECO:0000256" key="6">
    <source>
        <dbReference type="ARBA" id="ARBA00023136"/>
    </source>
</evidence>
<evidence type="ECO:0008006" key="12">
    <source>
        <dbReference type="Google" id="ProtNLM"/>
    </source>
</evidence>
<organism evidence="10 11">
    <name type="scientific">Triticum urartu</name>
    <name type="common">Red wild einkorn</name>
    <name type="synonym">Crithodium urartu</name>
    <dbReference type="NCBI Taxonomy" id="4572"/>
    <lineage>
        <taxon>Eukaryota</taxon>
        <taxon>Viridiplantae</taxon>
        <taxon>Streptophyta</taxon>
        <taxon>Embryophyta</taxon>
        <taxon>Tracheophyta</taxon>
        <taxon>Spermatophyta</taxon>
        <taxon>Magnoliopsida</taxon>
        <taxon>Liliopsida</taxon>
        <taxon>Poales</taxon>
        <taxon>Poaceae</taxon>
        <taxon>BOP clade</taxon>
        <taxon>Pooideae</taxon>
        <taxon>Triticodae</taxon>
        <taxon>Triticeae</taxon>
        <taxon>Triticinae</taxon>
        <taxon>Triticum</taxon>
    </lineage>
</organism>
<evidence type="ECO:0000313" key="11">
    <source>
        <dbReference type="Proteomes" id="UP000015106"/>
    </source>
</evidence>
<dbReference type="InterPro" id="IPR022357">
    <property type="entry name" value="MIP_CS"/>
</dbReference>
<proteinExistence type="inferred from homology"/>
<evidence type="ECO:0000256" key="5">
    <source>
        <dbReference type="ARBA" id="ARBA00022989"/>
    </source>
</evidence>
<gene>
    <name evidence="10" type="primary">LOC125539448</name>
</gene>
<dbReference type="PROSITE" id="PS00221">
    <property type="entry name" value="MIP"/>
    <property type="match status" value="1"/>
</dbReference>
<evidence type="ECO:0000256" key="8">
    <source>
        <dbReference type="SAM" id="MobiDB-lite"/>
    </source>
</evidence>
<comment type="similarity">
    <text evidence="7">Belongs to the MIP/aquaporin (TC 1.A.8) family.</text>
</comment>
<keyword evidence="4" id="KW-0677">Repeat</keyword>
<keyword evidence="5 9" id="KW-1133">Transmembrane helix</keyword>
<dbReference type="Proteomes" id="UP000015106">
    <property type="component" value="Chromosome 2"/>
</dbReference>
<dbReference type="AlphaFoldDB" id="A0A8R7TLJ3"/>
<reference evidence="10" key="2">
    <citation type="submission" date="2018-03" db="EMBL/GenBank/DDBJ databases">
        <title>The Triticum urartu genome reveals the dynamic nature of wheat genome evolution.</title>
        <authorList>
            <person name="Ling H."/>
            <person name="Ma B."/>
            <person name="Shi X."/>
            <person name="Liu H."/>
            <person name="Dong L."/>
            <person name="Sun H."/>
            <person name="Cao Y."/>
            <person name="Gao Q."/>
            <person name="Zheng S."/>
            <person name="Li Y."/>
            <person name="Yu Y."/>
            <person name="Du H."/>
            <person name="Qi M."/>
            <person name="Li Y."/>
            <person name="Yu H."/>
            <person name="Cui Y."/>
            <person name="Wang N."/>
            <person name="Chen C."/>
            <person name="Wu H."/>
            <person name="Zhao Y."/>
            <person name="Zhang J."/>
            <person name="Li Y."/>
            <person name="Zhou W."/>
            <person name="Zhang B."/>
            <person name="Hu W."/>
            <person name="Eijk M."/>
            <person name="Tang J."/>
            <person name="Witsenboer H."/>
            <person name="Zhao S."/>
            <person name="Li Z."/>
            <person name="Zhang A."/>
            <person name="Wang D."/>
            <person name="Liang C."/>
        </authorList>
    </citation>
    <scope>NUCLEOTIDE SEQUENCE [LARGE SCALE GENOMIC DNA]</scope>
    <source>
        <strain evidence="10">cv. G1812</strain>
    </source>
</reference>
<dbReference type="GO" id="GO:0015267">
    <property type="term" value="F:channel activity"/>
    <property type="evidence" value="ECO:0007669"/>
    <property type="project" value="InterPro"/>
</dbReference>
<dbReference type="Gramene" id="TuG1812G0200004683.01.T02">
    <property type="protein sequence ID" value="TuG1812G0200004683.01.T02"/>
    <property type="gene ID" value="TuG1812G0200004683.01"/>
</dbReference>
<evidence type="ECO:0000256" key="1">
    <source>
        <dbReference type="ARBA" id="ARBA00004141"/>
    </source>
</evidence>
<keyword evidence="11" id="KW-1185">Reference proteome</keyword>
<dbReference type="Pfam" id="PF00230">
    <property type="entry name" value="MIP"/>
    <property type="match status" value="1"/>
</dbReference>
<dbReference type="CDD" id="cd00333">
    <property type="entry name" value="MIP"/>
    <property type="match status" value="1"/>
</dbReference>
<dbReference type="PANTHER" id="PTHR45687">
    <property type="entry name" value="AQUAPORIN OR AQUAGLYCEROPORIN RELATED"/>
    <property type="match status" value="1"/>
</dbReference>
<keyword evidence="6 9" id="KW-0472">Membrane</keyword>
<feature type="region of interest" description="Disordered" evidence="8">
    <location>
        <begin position="1"/>
        <end position="36"/>
    </location>
</feature>
<feature type="transmembrane region" description="Helical" evidence="9">
    <location>
        <begin position="60"/>
        <end position="80"/>
    </location>
</feature>
<feature type="transmembrane region" description="Helical" evidence="9">
    <location>
        <begin position="134"/>
        <end position="152"/>
    </location>
</feature>
<evidence type="ECO:0000256" key="4">
    <source>
        <dbReference type="ARBA" id="ARBA00022737"/>
    </source>
</evidence>
<name>A0A8R7TLJ3_TRIUA</name>
<evidence type="ECO:0000256" key="7">
    <source>
        <dbReference type="RuleBase" id="RU000477"/>
    </source>
</evidence>